<dbReference type="GO" id="GO:0006796">
    <property type="term" value="P:phosphate-containing compound metabolic process"/>
    <property type="evidence" value="ECO:0007669"/>
    <property type="project" value="UniProtKB-ARBA"/>
</dbReference>
<dbReference type="EMBL" id="WBOF01000001">
    <property type="protein sequence ID" value="MQS14896.1"/>
    <property type="molecule type" value="Genomic_DNA"/>
</dbReference>
<evidence type="ECO:0000256" key="3">
    <source>
        <dbReference type="ARBA" id="ARBA00022777"/>
    </source>
</evidence>
<sequence length="332" mass="34781">MRIAATGSIATDHLFVFPGRFADQLVADRLEHVSLSFLADTLEVRRGGVAANIALGLGRLGLSPVLVGAVGADFAEYETWLKGHGVDTGAVHVSAERQTARFVCTTDAAQNQIATFYGGAMAEAREIDLAAVAERTGGLDLVVVSPNDPAAMVRHTRDCRALGIPFAADPSQQLARLEPAEARELVDGSALLFTNAYEAALLQERTGWSEEEILSRTGVWITTLGAQGARIARAGAEPLVVEAVPVAAVADPTGGGDAFRSGYLAAYAQGLDARRSAQLGCTLAAVVLEAVGGQEYRVDRAELAARVRSAYGADAVAELDIVLATIPTEEKL</sequence>
<dbReference type="InterPro" id="IPR029056">
    <property type="entry name" value="Ribokinase-like"/>
</dbReference>
<protein>
    <submittedName>
        <fullName evidence="6">Carbohydrate kinase family protein</fullName>
    </submittedName>
</protein>
<dbReference type="PRINTS" id="PR00990">
    <property type="entry name" value="RIBOKINASE"/>
</dbReference>
<dbReference type="PANTHER" id="PTHR10584:SF166">
    <property type="entry name" value="RIBOKINASE"/>
    <property type="match status" value="1"/>
</dbReference>
<dbReference type="OrthoDB" id="9779730at2"/>
<dbReference type="InterPro" id="IPR002139">
    <property type="entry name" value="Ribo/fructo_kinase"/>
</dbReference>
<keyword evidence="3 4" id="KW-0418">Kinase</keyword>
<dbReference type="Pfam" id="PF00294">
    <property type="entry name" value="PfkB"/>
    <property type="match status" value="1"/>
</dbReference>
<evidence type="ECO:0000256" key="1">
    <source>
        <dbReference type="ARBA" id="ARBA00010688"/>
    </source>
</evidence>
<dbReference type="GO" id="GO:0016301">
    <property type="term" value="F:kinase activity"/>
    <property type="evidence" value="ECO:0007669"/>
    <property type="project" value="UniProtKB-KW"/>
</dbReference>
<evidence type="ECO:0000313" key="6">
    <source>
        <dbReference type="EMBL" id="MQS14896.1"/>
    </source>
</evidence>
<feature type="domain" description="Carbohydrate kinase PfkB" evidence="5">
    <location>
        <begin position="32"/>
        <end position="295"/>
    </location>
</feature>
<dbReference type="SUPFAM" id="SSF53613">
    <property type="entry name" value="Ribokinase-like"/>
    <property type="match status" value="1"/>
</dbReference>
<comment type="caution">
    <text evidence="6">The sequence shown here is derived from an EMBL/GenBank/DDBJ whole genome shotgun (WGS) entry which is preliminary data.</text>
</comment>
<keyword evidence="2 4" id="KW-0808">Transferase</keyword>
<dbReference type="InterPro" id="IPR011611">
    <property type="entry name" value="PfkB_dom"/>
</dbReference>
<accession>A0A6N7KTI7</accession>
<dbReference type="CDD" id="cd01942">
    <property type="entry name" value="ribokinase_group_A"/>
    <property type="match status" value="1"/>
</dbReference>
<evidence type="ECO:0000313" key="7">
    <source>
        <dbReference type="Proteomes" id="UP000450000"/>
    </source>
</evidence>
<evidence type="ECO:0000259" key="5">
    <source>
        <dbReference type="Pfam" id="PF00294"/>
    </source>
</evidence>
<name>A0A6N7KTI7_9ACTN</name>
<evidence type="ECO:0000256" key="4">
    <source>
        <dbReference type="RuleBase" id="RU003704"/>
    </source>
</evidence>
<dbReference type="Gene3D" id="3.40.1190.20">
    <property type="match status" value="1"/>
</dbReference>
<proteinExistence type="inferred from homology"/>
<organism evidence="6 7">
    <name type="scientific">Streptomyces kaniharaensis</name>
    <dbReference type="NCBI Taxonomy" id="212423"/>
    <lineage>
        <taxon>Bacteria</taxon>
        <taxon>Bacillati</taxon>
        <taxon>Actinomycetota</taxon>
        <taxon>Actinomycetes</taxon>
        <taxon>Kitasatosporales</taxon>
        <taxon>Streptomycetaceae</taxon>
        <taxon>Streptomyces</taxon>
    </lineage>
</organism>
<dbReference type="AlphaFoldDB" id="A0A6N7KTI7"/>
<reference evidence="6 7" key="1">
    <citation type="submission" date="2019-09" db="EMBL/GenBank/DDBJ databases">
        <title>Genome Sequences of Streptomyces kaniharaensis ATCC 21070.</title>
        <authorList>
            <person name="Zhu W."/>
            <person name="De Crecy-Lagard V."/>
            <person name="Richards N.G."/>
        </authorList>
    </citation>
    <scope>NUCLEOTIDE SEQUENCE [LARGE SCALE GENOMIC DNA]</scope>
    <source>
        <strain evidence="6 7">SF-557</strain>
    </source>
</reference>
<dbReference type="RefSeq" id="WP_153464125.1">
    <property type="nucleotide sequence ID" value="NZ_WBOF01000001.1"/>
</dbReference>
<dbReference type="Proteomes" id="UP000450000">
    <property type="component" value="Unassembled WGS sequence"/>
</dbReference>
<evidence type="ECO:0000256" key="2">
    <source>
        <dbReference type="ARBA" id="ARBA00022679"/>
    </source>
</evidence>
<dbReference type="PROSITE" id="PS00583">
    <property type="entry name" value="PFKB_KINASES_1"/>
    <property type="match status" value="1"/>
</dbReference>
<comment type="similarity">
    <text evidence="1 4">Belongs to the carbohydrate kinase PfkB family.</text>
</comment>
<dbReference type="InterPro" id="IPR002173">
    <property type="entry name" value="Carboh/pur_kinase_PfkB_CS"/>
</dbReference>
<dbReference type="PANTHER" id="PTHR10584">
    <property type="entry name" value="SUGAR KINASE"/>
    <property type="match status" value="1"/>
</dbReference>
<gene>
    <name evidence="6" type="ORF">F7Q99_22190</name>
</gene>
<keyword evidence="7" id="KW-1185">Reference proteome</keyword>
<dbReference type="PROSITE" id="PS00584">
    <property type="entry name" value="PFKB_KINASES_2"/>
    <property type="match status" value="1"/>
</dbReference>